<sequence length="29" mass="3373">MKRLLTIGMNTFGGREQELVQLAKHKMIE</sequence>
<dbReference type="EMBL" id="CAJOBG010107318">
    <property type="protein sequence ID" value="CAF4727190.1"/>
    <property type="molecule type" value="Genomic_DNA"/>
</dbReference>
<protein>
    <submittedName>
        <fullName evidence="1">Uncharacterized protein</fullName>
    </submittedName>
</protein>
<dbReference type="EMBL" id="CAJOBG010096000">
    <property type="protein sequence ID" value="CAF4683792.1"/>
    <property type="molecule type" value="Genomic_DNA"/>
</dbReference>
<proteinExistence type="predicted"/>
<keyword evidence="3" id="KW-1185">Reference proteome</keyword>
<evidence type="ECO:0000313" key="3">
    <source>
        <dbReference type="Proteomes" id="UP000663866"/>
    </source>
</evidence>
<comment type="caution">
    <text evidence="1">The sequence shown here is derived from an EMBL/GenBank/DDBJ whole genome shotgun (WGS) entry which is preliminary data.</text>
</comment>
<organism evidence="1 3">
    <name type="scientific">Rotaria magnacalcarata</name>
    <dbReference type="NCBI Taxonomy" id="392030"/>
    <lineage>
        <taxon>Eukaryota</taxon>
        <taxon>Metazoa</taxon>
        <taxon>Spiralia</taxon>
        <taxon>Gnathifera</taxon>
        <taxon>Rotifera</taxon>
        <taxon>Eurotatoria</taxon>
        <taxon>Bdelloidea</taxon>
        <taxon>Philodinida</taxon>
        <taxon>Philodinidae</taxon>
        <taxon>Rotaria</taxon>
    </lineage>
</organism>
<dbReference type="AlphaFoldDB" id="A0A821HKB8"/>
<evidence type="ECO:0000313" key="2">
    <source>
        <dbReference type="EMBL" id="CAF4727190.1"/>
    </source>
</evidence>
<accession>A0A821HKB8</accession>
<evidence type="ECO:0000313" key="1">
    <source>
        <dbReference type="EMBL" id="CAF4683792.1"/>
    </source>
</evidence>
<gene>
    <name evidence="1" type="ORF">OVN521_LOCUS47826</name>
    <name evidence="2" type="ORF">OVN521_LOCUS49304</name>
</gene>
<feature type="non-terminal residue" evidence="1">
    <location>
        <position position="29"/>
    </location>
</feature>
<name>A0A821HKB8_9BILA</name>
<reference evidence="1" key="1">
    <citation type="submission" date="2021-02" db="EMBL/GenBank/DDBJ databases">
        <authorList>
            <person name="Nowell W R."/>
        </authorList>
    </citation>
    <scope>NUCLEOTIDE SEQUENCE</scope>
</reference>
<dbReference type="Proteomes" id="UP000663866">
    <property type="component" value="Unassembled WGS sequence"/>
</dbReference>